<evidence type="ECO:0000313" key="2">
    <source>
        <dbReference type="EMBL" id="MER7379263.1"/>
    </source>
</evidence>
<evidence type="ECO:0000256" key="1">
    <source>
        <dbReference type="SAM" id="MobiDB-lite"/>
    </source>
</evidence>
<name>A0ABV1Y6B1_9ACTN</name>
<comment type="caution">
    <text evidence="2">The sequence shown here is derived from an EMBL/GenBank/DDBJ whole genome shotgun (WGS) entry which is preliminary data.</text>
</comment>
<sequence length="56" mass="5895">MSISRTRTLSCSPASGRHADDEAREVEDREELARVSGTTAVLLVAAAQAAHVSASR</sequence>
<gene>
    <name evidence="2" type="ORF">ABT384_42435</name>
</gene>
<proteinExistence type="predicted"/>
<dbReference type="EMBL" id="JBEPFB010000031">
    <property type="protein sequence ID" value="MER7379263.1"/>
    <property type="molecule type" value="Genomic_DNA"/>
</dbReference>
<evidence type="ECO:0000313" key="3">
    <source>
        <dbReference type="Proteomes" id="UP001486207"/>
    </source>
</evidence>
<keyword evidence="3" id="KW-1185">Reference proteome</keyword>
<reference evidence="2 3" key="1">
    <citation type="submission" date="2024-06" db="EMBL/GenBank/DDBJ databases">
        <title>The Natural Products Discovery Center: Release of the First 8490 Sequenced Strains for Exploring Actinobacteria Biosynthetic Diversity.</title>
        <authorList>
            <person name="Kalkreuter E."/>
            <person name="Kautsar S.A."/>
            <person name="Yang D."/>
            <person name="Bader C.D."/>
            <person name="Teijaro C.N."/>
            <person name="Fluegel L."/>
            <person name="Davis C.M."/>
            <person name="Simpson J.R."/>
            <person name="Lauterbach L."/>
            <person name="Steele A.D."/>
            <person name="Gui C."/>
            <person name="Meng S."/>
            <person name="Li G."/>
            <person name="Viehrig K."/>
            <person name="Ye F."/>
            <person name="Su P."/>
            <person name="Kiefer A.F."/>
            <person name="Nichols A."/>
            <person name="Cepeda A.J."/>
            <person name="Yan W."/>
            <person name="Fan B."/>
            <person name="Jiang Y."/>
            <person name="Adhikari A."/>
            <person name="Zheng C.-J."/>
            <person name="Schuster L."/>
            <person name="Cowan T.M."/>
            <person name="Smanski M.J."/>
            <person name="Chevrette M.G."/>
            <person name="De Carvalho L.P.S."/>
            <person name="Shen B."/>
        </authorList>
    </citation>
    <scope>NUCLEOTIDE SEQUENCE [LARGE SCALE GENOMIC DNA]</scope>
    <source>
        <strain evidence="2 3">NPDC000155</strain>
    </source>
</reference>
<dbReference type="RefSeq" id="WP_229912524.1">
    <property type="nucleotide sequence ID" value="NZ_BNBM01000029.1"/>
</dbReference>
<feature type="region of interest" description="Disordered" evidence="1">
    <location>
        <begin position="1"/>
        <end position="28"/>
    </location>
</feature>
<feature type="compositionally biased region" description="Polar residues" evidence="1">
    <location>
        <begin position="1"/>
        <end position="13"/>
    </location>
</feature>
<protein>
    <submittedName>
        <fullName evidence="2">Uncharacterized protein</fullName>
    </submittedName>
</protein>
<organism evidence="2 3">
    <name type="scientific">Streptomyces lanatus</name>
    <dbReference type="NCBI Taxonomy" id="66900"/>
    <lineage>
        <taxon>Bacteria</taxon>
        <taxon>Bacillati</taxon>
        <taxon>Actinomycetota</taxon>
        <taxon>Actinomycetes</taxon>
        <taxon>Kitasatosporales</taxon>
        <taxon>Streptomycetaceae</taxon>
        <taxon>Streptomyces</taxon>
    </lineage>
</organism>
<accession>A0ABV1Y6B1</accession>
<dbReference type="Proteomes" id="UP001486207">
    <property type="component" value="Unassembled WGS sequence"/>
</dbReference>